<sequence length="133" mass="12911">MSAAPLPVSAGATAPVLPVDTDRLRHVVARRWAVAVLSLGTAGLAAWAATTMLGAWIVLAGVRTVTGSTLAEVDPTGLVPSFLPVLLAGWCVGLAATAAISRGRALPAEVAGAGAGGVGVLAGLLVLVVTGAA</sequence>
<gene>
    <name evidence="2" type="ORF">KC207_00335</name>
</gene>
<proteinExistence type="predicted"/>
<evidence type="ECO:0000313" key="2">
    <source>
        <dbReference type="EMBL" id="MBR7741742.1"/>
    </source>
</evidence>
<reference evidence="2" key="1">
    <citation type="submission" date="2021-04" db="EMBL/GenBank/DDBJ databases">
        <title>Phycicoccus avicenniae sp. nov., a novel endophytic actinomycetes isolated from branch of Avicennia mariana.</title>
        <authorList>
            <person name="Tuo L."/>
        </authorList>
    </citation>
    <scope>NUCLEOTIDE SEQUENCE</scope>
    <source>
        <strain evidence="2">BSK3Z-2</strain>
    </source>
</reference>
<keyword evidence="3" id="KW-1185">Reference proteome</keyword>
<keyword evidence="1" id="KW-0812">Transmembrane</keyword>
<evidence type="ECO:0000256" key="1">
    <source>
        <dbReference type="SAM" id="Phobius"/>
    </source>
</evidence>
<keyword evidence="1" id="KW-0472">Membrane</keyword>
<feature type="transmembrane region" description="Helical" evidence="1">
    <location>
        <begin position="78"/>
        <end position="98"/>
    </location>
</feature>
<name>A0A941HYE1_9MICO</name>
<comment type="caution">
    <text evidence="2">The sequence shown here is derived from an EMBL/GenBank/DDBJ whole genome shotgun (WGS) entry which is preliminary data.</text>
</comment>
<dbReference type="Proteomes" id="UP000677016">
    <property type="component" value="Unassembled WGS sequence"/>
</dbReference>
<accession>A0A941HYE1</accession>
<feature type="transmembrane region" description="Helical" evidence="1">
    <location>
        <begin position="110"/>
        <end position="132"/>
    </location>
</feature>
<feature type="transmembrane region" description="Helical" evidence="1">
    <location>
        <begin position="32"/>
        <end position="58"/>
    </location>
</feature>
<evidence type="ECO:0000313" key="3">
    <source>
        <dbReference type="Proteomes" id="UP000677016"/>
    </source>
</evidence>
<organism evidence="2 3">
    <name type="scientific">Phycicoccus avicenniae</name>
    <dbReference type="NCBI Taxonomy" id="2828860"/>
    <lineage>
        <taxon>Bacteria</taxon>
        <taxon>Bacillati</taxon>
        <taxon>Actinomycetota</taxon>
        <taxon>Actinomycetes</taxon>
        <taxon>Micrococcales</taxon>
        <taxon>Intrasporangiaceae</taxon>
        <taxon>Phycicoccus</taxon>
    </lineage>
</organism>
<dbReference type="AlphaFoldDB" id="A0A941HYE1"/>
<keyword evidence="1" id="KW-1133">Transmembrane helix</keyword>
<protein>
    <submittedName>
        <fullName evidence="2">Uncharacterized protein</fullName>
    </submittedName>
</protein>
<dbReference type="EMBL" id="JAGSNF010000001">
    <property type="protein sequence ID" value="MBR7741742.1"/>
    <property type="molecule type" value="Genomic_DNA"/>
</dbReference>
<dbReference type="RefSeq" id="WP_211600865.1">
    <property type="nucleotide sequence ID" value="NZ_JAGSNF010000001.1"/>
</dbReference>